<dbReference type="EMBL" id="JADCKC010000002">
    <property type="protein sequence ID" value="MBE5037770.1"/>
    <property type="molecule type" value="Genomic_DNA"/>
</dbReference>
<keyword evidence="3" id="KW-1185">Reference proteome</keyword>
<dbReference type="PROSITE" id="PS51257">
    <property type="entry name" value="PROKAR_LIPOPROTEIN"/>
    <property type="match status" value="1"/>
</dbReference>
<proteinExistence type="predicted"/>
<comment type="caution">
    <text evidence="2">The sequence shown here is derived from an EMBL/GenBank/DDBJ whole genome shotgun (WGS) entry which is preliminary data.</text>
</comment>
<feature type="signal peptide" evidence="1">
    <location>
        <begin position="1"/>
        <end position="31"/>
    </location>
</feature>
<keyword evidence="1" id="KW-0732">Signal</keyword>
<protein>
    <submittedName>
        <fullName evidence="2">Uncharacterized protein</fullName>
    </submittedName>
</protein>
<gene>
    <name evidence="2" type="ORF">INF35_08230</name>
</gene>
<dbReference type="RefSeq" id="WP_193501361.1">
    <property type="nucleotide sequence ID" value="NZ_JADCKC010000002.1"/>
</dbReference>
<name>A0ABR9R3Y8_9FIRM</name>
<evidence type="ECO:0000256" key="1">
    <source>
        <dbReference type="SAM" id="SignalP"/>
    </source>
</evidence>
<sequence length="204" mass="21863">MIRTNIAKTVAAGALAAVMAVSMTGCSSGSAEISATYMLSNASYLDAIAWYSNDDIMLVTNSDNTYDLYYKNDIFGTTDPGVKGNKTIIYSGTYTSEASADGDANHVDVTLSAPTRIYFEQHGKAYGRNGYASNMMLDTANWTDAMTTLAFPAGSEDGSADFLAKYGKEITMTVEDPSKAPDDTTLSYRIVEMSVETLDITGNE</sequence>
<accession>A0ABR9R3Y8</accession>
<evidence type="ECO:0000313" key="2">
    <source>
        <dbReference type="EMBL" id="MBE5037770.1"/>
    </source>
</evidence>
<dbReference type="Proteomes" id="UP000768567">
    <property type="component" value="Unassembled WGS sequence"/>
</dbReference>
<evidence type="ECO:0000313" key="3">
    <source>
        <dbReference type="Proteomes" id="UP000768567"/>
    </source>
</evidence>
<reference evidence="2 3" key="1">
    <citation type="submission" date="2020-10" db="EMBL/GenBank/DDBJ databases">
        <title>ChiBAC.</title>
        <authorList>
            <person name="Zenner C."/>
            <person name="Hitch T.C.A."/>
            <person name="Clavel T."/>
        </authorList>
    </citation>
    <scope>NUCLEOTIDE SEQUENCE [LARGE SCALE GENOMIC DNA]</scope>
    <source>
        <strain evidence="2 3">DSM 109015</strain>
    </source>
</reference>
<organism evidence="2 3">
    <name type="scientific">Gemmiger gallinarum</name>
    <dbReference type="NCBI Taxonomy" id="2779354"/>
    <lineage>
        <taxon>Bacteria</taxon>
        <taxon>Bacillati</taxon>
        <taxon>Bacillota</taxon>
        <taxon>Clostridia</taxon>
        <taxon>Eubacteriales</taxon>
        <taxon>Gemmiger</taxon>
    </lineage>
</organism>
<feature type="chain" id="PRO_5045715632" evidence="1">
    <location>
        <begin position="32"/>
        <end position="204"/>
    </location>
</feature>